<dbReference type="AlphaFoldDB" id="A0AAF0XXE4"/>
<dbReference type="SUPFAM" id="SSF52540">
    <property type="entry name" value="P-loop containing nucleoside triphosphate hydrolases"/>
    <property type="match status" value="1"/>
</dbReference>
<dbReference type="Proteomes" id="UP000077755">
    <property type="component" value="Chromosome 9"/>
</dbReference>
<dbReference type="Pfam" id="PF00931">
    <property type="entry name" value="NB-ARC"/>
    <property type="match status" value="1"/>
</dbReference>
<gene>
    <name evidence="3" type="ORF">DCAR_0934169</name>
</gene>
<dbReference type="InterPro" id="IPR044974">
    <property type="entry name" value="Disease_R_plants"/>
</dbReference>
<evidence type="ECO:0000313" key="3">
    <source>
        <dbReference type="EMBL" id="WOH14649.1"/>
    </source>
</evidence>
<reference evidence="3" key="1">
    <citation type="journal article" date="2016" name="Nat. Genet.">
        <title>A high-quality carrot genome assembly provides new insights into carotenoid accumulation and asterid genome evolution.</title>
        <authorList>
            <person name="Iorizzo M."/>
            <person name="Ellison S."/>
            <person name="Senalik D."/>
            <person name="Zeng P."/>
            <person name="Satapoomin P."/>
            <person name="Huang J."/>
            <person name="Bowman M."/>
            <person name="Iovene M."/>
            <person name="Sanseverino W."/>
            <person name="Cavagnaro P."/>
            <person name="Yildiz M."/>
            <person name="Macko-Podgorni A."/>
            <person name="Moranska E."/>
            <person name="Grzebelus E."/>
            <person name="Grzebelus D."/>
            <person name="Ashrafi H."/>
            <person name="Zheng Z."/>
            <person name="Cheng S."/>
            <person name="Spooner D."/>
            <person name="Van Deynze A."/>
            <person name="Simon P."/>
        </authorList>
    </citation>
    <scope>NUCLEOTIDE SEQUENCE</scope>
    <source>
        <tissue evidence="3">Leaf</tissue>
    </source>
</reference>
<dbReference type="EMBL" id="CP093351">
    <property type="protein sequence ID" value="WOH14649.1"/>
    <property type="molecule type" value="Genomic_DNA"/>
</dbReference>
<name>A0AAF0XXE4_DAUCS</name>
<dbReference type="InterPro" id="IPR042197">
    <property type="entry name" value="Apaf_helical"/>
</dbReference>
<evidence type="ECO:0000313" key="4">
    <source>
        <dbReference type="Proteomes" id="UP000077755"/>
    </source>
</evidence>
<reference evidence="3" key="2">
    <citation type="submission" date="2022-03" db="EMBL/GenBank/DDBJ databases">
        <title>Draft title - Genomic analysis of global carrot germplasm unveils the trajectory of domestication and the origin of high carotenoid orange carrot.</title>
        <authorList>
            <person name="Iorizzo M."/>
            <person name="Ellison S."/>
            <person name="Senalik D."/>
            <person name="Macko-Podgorni A."/>
            <person name="Grzebelus D."/>
            <person name="Bostan H."/>
            <person name="Rolling W."/>
            <person name="Curaba J."/>
            <person name="Simon P."/>
        </authorList>
    </citation>
    <scope>NUCLEOTIDE SEQUENCE</scope>
    <source>
        <tissue evidence="3">Leaf</tissue>
    </source>
</reference>
<dbReference type="Gene3D" id="3.40.50.300">
    <property type="entry name" value="P-loop containing nucleotide triphosphate hydrolases"/>
    <property type="match status" value="1"/>
</dbReference>
<evidence type="ECO:0000259" key="2">
    <source>
        <dbReference type="Pfam" id="PF00931"/>
    </source>
</evidence>
<dbReference type="Gene3D" id="3.80.10.10">
    <property type="entry name" value="Ribonuclease Inhibitor"/>
    <property type="match status" value="1"/>
</dbReference>
<evidence type="ECO:0000256" key="1">
    <source>
        <dbReference type="ARBA" id="ARBA00022614"/>
    </source>
</evidence>
<dbReference type="Gene3D" id="1.10.8.430">
    <property type="entry name" value="Helical domain of apoptotic protease-activating factors"/>
    <property type="match status" value="1"/>
</dbReference>
<dbReference type="InterPro" id="IPR027417">
    <property type="entry name" value="P-loop_NTPase"/>
</dbReference>
<keyword evidence="4" id="KW-1185">Reference proteome</keyword>
<dbReference type="SUPFAM" id="SSF52058">
    <property type="entry name" value="L domain-like"/>
    <property type="match status" value="1"/>
</dbReference>
<sequence>MSSRIAEIKSRWDDRSTTGANFIGFYGMGGVGKTTTANAFYDLIRGDSFEGQYVLENIGERSRKGSSGLLELQERLLSSILDINNLRLDSLSMGTAWMSKKISTKKVLLIFDDIDKPDQVRALVGERSWFGPGSTVMITTRDKGLLQMIPVDVEYEIKLMEVSESEELFSRHAFEGDPAPEPHKKLLHDIVHYCGGLPLALQILGSHLFNKPLKEWKRTLDKVRLVPMFEIQDKLRISYDGLDVDEKTIFLDIACLFIGDGTESVQCIIHASYHEERTFRTEAFEKMQYLRLLRLYNVNLKGSFQHIFTGLKSLCWQKCPLNCLPSTFEPQNLVVLDLRDSKELITVWEDILSLPALLPPTLESLNARNCISLEKLPNLGHLQRMTELILVNCSSLNDVIGLGGLLDIEDLNFSGCTGLETLIVLPPNLKRLDVDGCKRLLSLPDILPTNLKHIFARRCESLEKVQNMKHLQSMIDSIFKNCSRLDDILSVDNLFWLSLISYQGCINMARADHTLQSLIMV</sequence>
<dbReference type="GO" id="GO:0043531">
    <property type="term" value="F:ADP binding"/>
    <property type="evidence" value="ECO:0007669"/>
    <property type="project" value="InterPro"/>
</dbReference>
<organism evidence="3 4">
    <name type="scientific">Daucus carota subsp. sativus</name>
    <name type="common">Carrot</name>
    <dbReference type="NCBI Taxonomy" id="79200"/>
    <lineage>
        <taxon>Eukaryota</taxon>
        <taxon>Viridiplantae</taxon>
        <taxon>Streptophyta</taxon>
        <taxon>Embryophyta</taxon>
        <taxon>Tracheophyta</taxon>
        <taxon>Spermatophyta</taxon>
        <taxon>Magnoliopsida</taxon>
        <taxon>eudicotyledons</taxon>
        <taxon>Gunneridae</taxon>
        <taxon>Pentapetalae</taxon>
        <taxon>asterids</taxon>
        <taxon>campanulids</taxon>
        <taxon>Apiales</taxon>
        <taxon>Apiaceae</taxon>
        <taxon>Apioideae</taxon>
        <taxon>Scandiceae</taxon>
        <taxon>Daucinae</taxon>
        <taxon>Daucus</taxon>
        <taxon>Daucus sect. Daucus</taxon>
    </lineage>
</organism>
<proteinExistence type="predicted"/>
<protein>
    <recommendedName>
        <fullName evidence="2">NB-ARC domain-containing protein</fullName>
    </recommendedName>
</protein>
<dbReference type="PANTHER" id="PTHR11017">
    <property type="entry name" value="LEUCINE-RICH REPEAT-CONTAINING PROTEIN"/>
    <property type="match status" value="1"/>
</dbReference>
<dbReference type="PRINTS" id="PR00364">
    <property type="entry name" value="DISEASERSIST"/>
</dbReference>
<accession>A0AAF0XXE4</accession>
<dbReference type="InterPro" id="IPR002182">
    <property type="entry name" value="NB-ARC"/>
</dbReference>
<feature type="domain" description="NB-ARC" evidence="2">
    <location>
        <begin position="18"/>
        <end position="176"/>
    </location>
</feature>
<keyword evidence="1" id="KW-0433">Leucine-rich repeat</keyword>
<dbReference type="InterPro" id="IPR032675">
    <property type="entry name" value="LRR_dom_sf"/>
</dbReference>
<dbReference type="GO" id="GO:0006952">
    <property type="term" value="P:defense response"/>
    <property type="evidence" value="ECO:0007669"/>
    <property type="project" value="InterPro"/>
</dbReference>